<keyword evidence="1" id="KW-1133">Transmembrane helix</keyword>
<proteinExistence type="predicted"/>
<comment type="caution">
    <text evidence="2">The sequence shown here is derived from an EMBL/GenBank/DDBJ whole genome shotgun (WGS) entry which is preliminary data.</text>
</comment>
<gene>
    <name evidence="2" type="ORF">TrRE_jg2632</name>
</gene>
<dbReference type="EMBL" id="BRXZ01002408">
    <property type="protein sequence ID" value="GMH61408.1"/>
    <property type="molecule type" value="Genomic_DNA"/>
</dbReference>
<reference evidence="2" key="1">
    <citation type="submission" date="2022-07" db="EMBL/GenBank/DDBJ databases">
        <title>Genome analysis of Parmales, a sister group of diatoms, reveals the evolutionary specialization of diatoms from phago-mixotrophs to photoautotrophs.</title>
        <authorList>
            <person name="Ban H."/>
            <person name="Sato S."/>
            <person name="Yoshikawa S."/>
            <person name="Kazumasa Y."/>
            <person name="Nakamura Y."/>
            <person name="Ichinomiya M."/>
            <person name="Saitoh K."/>
            <person name="Sato N."/>
            <person name="Blanc-Mathieu R."/>
            <person name="Endo H."/>
            <person name="Kuwata A."/>
            <person name="Ogata H."/>
        </authorList>
    </citation>
    <scope>NUCLEOTIDE SEQUENCE</scope>
</reference>
<keyword evidence="1" id="KW-0472">Membrane</keyword>
<organism evidence="2 3">
    <name type="scientific">Triparma retinervis</name>
    <dbReference type="NCBI Taxonomy" id="2557542"/>
    <lineage>
        <taxon>Eukaryota</taxon>
        <taxon>Sar</taxon>
        <taxon>Stramenopiles</taxon>
        <taxon>Ochrophyta</taxon>
        <taxon>Bolidophyceae</taxon>
        <taxon>Parmales</taxon>
        <taxon>Triparmaceae</taxon>
        <taxon>Triparma</taxon>
    </lineage>
</organism>
<name>A0A9W7E3Y6_9STRA</name>
<dbReference type="Proteomes" id="UP001165082">
    <property type="component" value="Unassembled WGS sequence"/>
</dbReference>
<feature type="non-terminal residue" evidence="2">
    <location>
        <position position="1"/>
    </location>
</feature>
<accession>A0A9W7E3Y6</accession>
<evidence type="ECO:0000313" key="3">
    <source>
        <dbReference type="Proteomes" id="UP001165082"/>
    </source>
</evidence>
<keyword evidence="1" id="KW-0812">Transmembrane</keyword>
<keyword evidence="3" id="KW-1185">Reference proteome</keyword>
<protein>
    <submittedName>
        <fullName evidence="2">Uncharacterized protein</fullName>
    </submittedName>
</protein>
<evidence type="ECO:0000313" key="2">
    <source>
        <dbReference type="EMBL" id="GMH61408.1"/>
    </source>
</evidence>
<evidence type="ECO:0000256" key="1">
    <source>
        <dbReference type="SAM" id="Phobius"/>
    </source>
</evidence>
<feature type="transmembrane region" description="Helical" evidence="1">
    <location>
        <begin position="36"/>
        <end position="55"/>
    </location>
</feature>
<sequence>ADEDEAVEADIFNKDADTVDGETRGINTTIKKNAKLIGAAFVGAGGAAFLARGMLAK</sequence>
<dbReference type="AlphaFoldDB" id="A0A9W7E3Y6"/>